<evidence type="ECO:0000256" key="5">
    <source>
        <dbReference type="ARBA" id="ARBA00023015"/>
    </source>
</evidence>
<dbReference type="Gene3D" id="1.10.10.60">
    <property type="entry name" value="Homeodomain-like"/>
    <property type="match status" value="1"/>
</dbReference>
<evidence type="ECO:0000256" key="3">
    <source>
        <dbReference type="ARBA" id="ARBA00022679"/>
    </source>
</evidence>
<keyword evidence="7 9" id="KW-0238">DNA-binding</keyword>
<dbReference type="PROSITE" id="PS00717">
    <property type="entry name" value="SIGMA54_1"/>
    <property type="match status" value="1"/>
</dbReference>
<dbReference type="PIRSF" id="PIRSF000774">
    <property type="entry name" value="RpoN"/>
    <property type="match status" value="1"/>
</dbReference>
<dbReference type="NCBIfam" id="NF009118">
    <property type="entry name" value="PRK12469.1"/>
    <property type="match status" value="1"/>
</dbReference>
<keyword evidence="4 9" id="KW-0548">Nucleotidyltransferase</keyword>
<comment type="caution">
    <text evidence="13">The sequence shown here is derived from an EMBL/GenBank/DDBJ whole genome shotgun (WGS) entry which is preliminary data.</text>
</comment>
<organism evidence="13 14">
    <name type="scientific">Ideonella azotifigens</name>
    <dbReference type="NCBI Taxonomy" id="513160"/>
    <lineage>
        <taxon>Bacteria</taxon>
        <taxon>Pseudomonadati</taxon>
        <taxon>Pseudomonadota</taxon>
        <taxon>Betaproteobacteria</taxon>
        <taxon>Burkholderiales</taxon>
        <taxon>Sphaerotilaceae</taxon>
        <taxon>Ideonella</taxon>
    </lineage>
</organism>
<dbReference type="EMBL" id="BAAAEW010000047">
    <property type="protein sequence ID" value="GAA0769010.1"/>
    <property type="molecule type" value="Genomic_DNA"/>
</dbReference>
<keyword evidence="5 9" id="KW-0805">Transcription regulation</keyword>
<evidence type="ECO:0000313" key="14">
    <source>
        <dbReference type="Proteomes" id="UP001500279"/>
    </source>
</evidence>
<dbReference type="InterPro" id="IPR007634">
    <property type="entry name" value="RNA_pol_sigma_54_DNA-bd"/>
</dbReference>
<dbReference type="InterPro" id="IPR000394">
    <property type="entry name" value="RNA_pol_sigma_54"/>
</dbReference>
<dbReference type="InterPro" id="IPR007046">
    <property type="entry name" value="RNA_pol_sigma_54_core-bd"/>
</dbReference>
<dbReference type="Pfam" id="PF04552">
    <property type="entry name" value="Sigma54_DBD"/>
    <property type="match status" value="1"/>
</dbReference>
<reference evidence="13 14" key="1">
    <citation type="journal article" date="2019" name="Int. J. Syst. Evol. Microbiol.">
        <title>The Global Catalogue of Microorganisms (GCM) 10K type strain sequencing project: providing services to taxonomists for standard genome sequencing and annotation.</title>
        <authorList>
            <consortium name="The Broad Institute Genomics Platform"/>
            <consortium name="The Broad Institute Genome Sequencing Center for Infectious Disease"/>
            <person name="Wu L."/>
            <person name="Ma J."/>
        </authorList>
    </citation>
    <scope>NUCLEOTIDE SEQUENCE [LARGE SCALE GENOMIC DNA]</scope>
    <source>
        <strain evidence="13 14">JCM 15503</strain>
    </source>
</reference>
<dbReference type="PANTHER" id="PTHR32248">
    <property type="entry name" value="RNA POLYMERASE SIGMA-54 FACTOR"/>
    <property type="match status" value="1"/>
</dbReference>
<evidence type="ECO:0000256" key="7">
    <source>
        <dbReference type="ARBA" id="ARBA00023125"/>
    </source>
</evidence>
<dbReference type="PANTHER" id="PTHR32248:SF4">
    <property type="entry name" value="RNA POLYMERASE SIGMA-54 FACTOR"/>
    <property type="match status" value="1"/>
</dbReference>
<proteinExistence type="inferred from homology"/>
<comment type="similarity">
    <text evidence="1 9">Belongs to the sigma-54 factor family.</text>
</comment>
<name>A0ABN1KJT0_9BURK</name>
<dbReference type="Gene3D" id="1.10.10.1330">
    <property type="entry name" value="RNA polymerase sigma-54 factor, core-binding domain"/>
    <property type="match status" value="1"/>
</dbReference>
<evidence type="ECO:0000256" key="2">
    <source>
        <dbReference type="ARBA" id="ARBA00022478"/>
    </source>
</evidence>
<dbReference type="Pfam" id="PF00309">
    <property type="entry name" value="Sigma54_AID"/>
    <property type="match status" value="1"/>
</dbReference>
<evidence type="ECO:0000256" key="8">
    <source>
        <dbReference type="ARBA" id="ARBA00023163"/>
    </source>
</evidence>
<evidence type="ECO:0000256" key="9">
    <source>
        <dbReference type="PIRNR" id="PIRNR000774"/>
    </source>
</evidence>
<keyword evidence="14" id="KW-1185">Reference proteome</keyword>
<sequence>MDIAQALVMNTLTLRGELRQKQTLSPRLQQAVRLLQLSSLDFNHEVSELLDRNPFLDTDEAGDAAAADRSDGVAATVRDRHDGGDDAAAHTQALDSDDSQAGEPLPEGASGLDTPPLENASDAPEPGDWNDLPEARQRNAEGGEASALDFVPEATTLAEHLHRQLGCMRLSERDLLLARTLIDSLDEDGYLRQPMDDLLPPLSDEPPVQDVEWRIALRHVQSLEPLGIGARTVQECLLLQLPSIVGAELQALATRIVCEELEGLAKRDLAGMARRLGATQNDVEAACARLRRLDPRPGWRVGGSRIQYVTPDVVVRKLRGRWTAMLNPSIVPRVRLNHTYADMLGRQPSPHAELSSHLQEARWLMRNVAQRFATIARVAQAIVDRQRQFFDYGPMAMKPLGLREIADELGMHESTVSRVTNNKYMATPGGVLELKHFFSRAMVSRNGSACSPTAIRDLVKQMIEHEQPQAPLSDAEIARQLASQGLDVARRTVTKYRQLMHLAPANRRTPA</sequence>
<evidence type="ECO:0000256" key="4">
    <source>
        <dbReference type="ARBA" id="ARBA00022695"/>
    </source>
</evidence>
<keyword evidence="8 9" id="KW-0804">Transcription</keyword>
<keyword evidence="3 9" id="KW-0808">Transferase</keyword>
<feature type="compositionally biased region" description="Basic and acidic residues" evidence="10">
    <location>
        <begin position="66"/>
        <end position="88"/>
    </location>
</feature>
<dbReference type="PROSITE" id="PS00718">
    <property type="entry name" value="SIGMA54_2"/>
    <property type="match status" value="1"/>
</dbReference>
<keyword evidence="2 9" id="KW-0240">DNA-directed RNA polymerase</keyword>
<evidence type="ECO:0000256" key="1">
    <source>
        <dbReference type="ARBA" id="ARBA00008798"/>
    </source>
</evidence>
<gene>
    <name evidence="13" type="ORF">GCM10009107_59360</name>
</gene>
<evidence type="ECO:0000259" key="12">
    <source>
        <dbReference type="Pfam" id="PF04963"/>
    </source>
</evidence>
<feature type="domain" description="RNA polymerase sigma factor 54 DNA-binding" evidence="11">
    <location>
        <begin position="353"/>
        <end position="508"/>
    </location>
</feature>
<dbReference type="NCBIfam" id="TIGR02395">
    <property type="entry name" value="rpoN_sigma"/>
    <property type="match status" value="1"/>
</dbReference>
<comment type="function">
    <text evidence="9">Sigma factors are initiation factors that promote the attachment of RNA polymerase to specific initiation sites and are then released.</text>
</comment>
<dbReference type="Pfam" id="PF04963">
    <property type="entry name" value="Sigma54_CBD"/>
    <property type="match status" value="1"/>
</dbReference>
<protein>
    <recommendedName>
        <fullName evidence="9">RNA polymerase sigma-54 factor</fullName>
    </recommendedName>
</protein>
<dbReference type="PRINTS" id="PR00045">
    <property type="entry name" value="SIGMA54FCT"/>
</dbReference>
<accession>A0ABN1KJT0</accession>
<dbReference type="PROSITE" id="PS50044">
    <property type="entry name" value="SIGMA54_3"/>
    <property type="match status" value="1"/>
</dbReference>
<feature type="domain" description="RNA polymerase sigma factor 54 core-binding" evidence="12">
    <location>
        <begin position="150"/>
        <end position="340"/>
    </location>
</feature>
<dbReference type="Proteomes" id="UP001500279">
    <property type="component" value="Unassembled WGS sequence"/>
</dbReference>
<feature type="region of interest" description="Disordered" evidence="10">
    <location>
        <begin position="62"/>
        <end position="134"/>
    </location>
</feature>
<dbReference type="InterPro" id="IPR038709">
    <property type="entry name" value="RpoN_core-bd_sf"/>
</dbReference>
<evidence type="ECO:0000313" key="13">
    <source>
        <dbReference type="EMBL" id="GAA0769010.1"/>
    </source>
</evidence>
<keyword evidence="6 9" id="KW-0731">Sigma factor</keyword>
<evidence type="ECO:0000256" key="6">
    <source>
        <dbReference type="ARBA" id="ARBA00023082"/>
    </source>
</evidence>
<evidence type="ECO:0000259" key="11">
    <source>
        <dbReference type="Pfam" id="PF04552"/>
    </source>
</evidence>
<evidence type="ECO:0000256" key="10">
    <source>
        <dbReference type="SAM" id="MobiDB-lite"/>
    </source>
</evidence>